<comment type="caution">
    <text evidence="1">The sequence shown here is derived from an EMBL/GenBank/DDBJ whole genome shotgun (WGS) entry which is preliminary data.</text>
</comment>
<gene>
    <name evidence="1" type="ORF">SH601_11100</name>
</gene>
<evidence type="ECO:0000313" key="2">
    <source>
        <dbReference type="Proteomes" id="UP001277972"/>
    </source>
</evidence>
<protein>
    <submittedName>
        <fullName evidence="1">Uncharacterized protein</fullName>
    </submittedName>
</protein>
<organism evidence="1 2">
    <name type="scientific">Gracilibacillus pellucidus</name>
    <dbReference type="NCBI Taxonomy" id="3095368"/>
    <lineage>
        <taxon>Bacteria</taxon>
        <taxon>Bacillati</taxon>
        <taxon>Bacillota</taxon>
        <taxon>Bacilli</taxon>
        <taxon>Bacillales</taxon>
        <taxon>Bacillaceae</taxon>
        <taxon>Gracilibacillus</taxon>
    </lineage>
</organism>
<reference evidence="1" key="1">
    <citation type="submission" date="2023-11" db="EMBL/GenBank/DDBJ databases">
        <title>Gracilibacillus pellucida a moderately halophilic bacterium isolated from saline soil in Xinjiang province.</title>
        <authorList>
            <person name="Zhang Z."/>
            <person name="Tan F."/>
            <person name="Wang Y."/>
            <person name="Xia M."/>
        </authorList>
    </citation>
    <scope>NUCLEOTIDE SEQUENCE</scope>
    <source>
        <strain evidence="1">S3-1-1</strain>
    </source>
</reference>
<dbReference type="Proteomes" id="UP001277972">
    <property type="component" value="Unassembled WGS sequence"/>
</dbReference>
<name>A0ACC6M6C5_9BACI</name>
<dbReference type="EMBL" id="JAWZSR010000005">
    <property type="protein sequence ID" value="MDX8046530.1"/>
    <property type="molecule type" value="Genomic_DNA"/>
</dbReference>
<accession>A0ACC6M6C5</accession>
<keyword evidence="2" id="KW-1185">Reference proteome</keyword>
<evidence type="ECO:0000313" key="1">
    <source>
        <dbReference type="EMBL" id="MDX8046530.1"/>
    </source>
</evidence>
<proteinExistence type="predicted"/>
<sequence>MSIVRQVSSFDIQKLYKMEPTHRYEDIISIIDLYVIYHKELLPMTQSRLTPSILKIMNNS</sequence>